<dbReference type="SMART" id="SM00075">
    <property type="entry name" value="HYDRO"/>
    <property type="match status" value="1"/>
</dbReference>
<dbReference type="InterPro" id="IPR001338">
    <property type="entry name" value="Class_I_Hydrophobin"/>
</dbReference>
<dbReference type="OrthoDB" id="3242705at2759"/>
<dbReference type="Pfam" id="PF01185">
    <property type="entry name" value="Hydrophobin"/>
    <property type="match status" value="1"/>
</dbReference>
<comment type="similarity">
    <text evidence="2 6">Belongs to the fungal hydrophobin family.</text>
</comment>
<gene>
    <name evidence="7" type="ORF">EW145_g7141</name>
</gene>
<feature type="signal peptide" evidence="6">
    <location>
        <begin position="1"/>
        <end position="18"/>
    </location>
</feature>
<evidence type="ECO:0000256" key="2">
    <source>
        <dbReference type="ARBA" id="ARBA00010446"/>
    </source>
</evidence>
<sequence length="113" mass="11171">MFAFKLASFLAVASIAFAHPTDPVSKDSSSCSTGTVSCCNSVTPVDSSGAALISGLLGIVLGDINVPIGLNCIAVPIIGVADSCSAEAACCSNINNEGLIPIGIDCSPINVAL</sequence>
<feature type="chain" id="PRO_5021020847" description="Hydrophobin" evidence="6">
    <location>
        <begin position="19"/>
        <end position="113"/>
    </location>
</feature>
<dbReference type="GO" id="GO:0009277">
    <property type="term" value="C:fungal-type cell wall"/>
    <property type="evidence" value="ECO:0007669"/>
    <property type="project" value="InterPro"/>
</dbReference>
<accession>A0A4V3XB00</accession>
<proteinExistence type="inferred from homology"/>
<reference evidence="7 8" key="1">
    <citation type="submission" date="2019-02" db="EMBL/GenBank/DDBJ databases">
        <title>Genome sequencing of the rare red list fungi Phellinidium pouzarii.</title>
        <authorList>
            <person name="Buettner E."/>
            <person name="Kellner H."/>
        </authorList>
    </citation>
    <scope>NUCLEOTIDE SEQUENCE [LARGE SCALE GENOMIC DNA]</scope>
    <source>
        <strain evidence="7 8">DSM 108285</strain>
    </source>
</reference>
<evidence type="ECO:0000256" key="1">
    <source>
        <dbReference type="ARBA" id="ARBA00004191"/>
    </source>
</evidence>
<name>A0A4V3XB00_9AGAM</name>
<comment type="subcellular location">
    <subcellularLocation>
        <location evidence="1 6">Secreted</location>
        <location evidence="1 6">Cell wall</location>
    </subcellularLocation>
</comment>
<keyword evidence="8" id="KW-1185">Reference proteome</keyword>
<keyword evidence="4 6" id="KW-0964">Secreted</keyword>
<protein>
    <recommendedName>
        <fullName evidence="6">Hydrophobin</fullName>
    </recommendedName>
</protein>
<organism evidence="7 8">
    <name type="scientific">Phellinidium pouzarii</name>
    <dbReference type="NCBI Taxonomy" id="167371"/>
    <lineage>
        <taxon>Eukaryota</taxon>
        <taxon>Fungi</taxon>
        <taxon>Dikarya</taxon>
        <taxon>Basidiomycota</taxon>
        <taxon>Agaricomycotina</taxon>
        <taxon>Agaricomycetes</taxon>
        <taxon>Hymenochaetales</taxon>
        <taxon>Hymenochaetaceae</taxon>
        <taxon>Phellinidium</taxon>
    </lineage>
</organism>
<dbReference type="AlphaFoldDB" id="A0A4V3XB00"/>
<keyword evidence="6" id="KW-0732">Signal</keyword>
<comment type="caution">
    <text evidence="7">The sequence shown here is derived from an EMBL/GenBank/DDBJ whole genome shotgun (WGS) entry which is preliminary data.</text>
</comment>
<dbReference type="Proteomes" id="UP000308199">
    <property type="component" value="Unassembled WGS sequence"/>
</dbReference>
<keyword evidence="3 6" id="KW-0134">Cell wall</keyword>
<dbReference type="EMBL" id="SGPK01000653">
    <property type="protein sequence ID" value="THH00063.1"/>
    <property type="molecule type" value="Genomic_DNA"/>
</dbReference>
<dbReference type="GO" id="GO:0005199">
    <property type="term" value="F:structural constituent of cell wall"/>
    <property type="evidence" value="ECO:0007669"/>
    <property type="project" value="InterPro"/>
</dbReference>
<evidence type="ECO:0000256" key="3">
    <source>
        <dbReference type="ARBA" id="ARBA00022512"/>
    </source>
</evidence>
<evidence type="ECO:0000313" key="8">
    <source>
        <dbReference type="Proteomes" id="UP000308199"/>
    </source>
</evidence>
<evidence type="ECO:0000313" key="7">
    <source>
        <dbReference type="EMBL" id="THH00063.1"/>
    </source>
</evidence>
<dbReference type="CDD" id="cd23507">
    <property type="entry name" value="hydrophobin_I"/>
    <property type="match status" value="1"/>
</dbReference>
<evidence type="ECO:0000256" key="6">
    <source>
        <dbReference type="RuleBase" id="RU365009"/>
    </source>
</evidence>
<keyword evidence="5 6" id="KW-1015">Disulfide bond</keyword>
<evidence type="ECO:0000256" key="4">
    <source>
        <dbReference type="ARBA" id="ARBA00022525"/>
    </source>
</evidence>
<evidence type="ECO:0000256" key="5">
    <source>
        <dbReference type="ARBA" id="ARBA00023157"/>
    </source>
</evidence>